<dbReference type="PANTHER" id="PTHR43248">
    <property type="entry name" value="2-SUCCINYL-6-HYDROXY-2,4-CYCLOHEXADIENE-1-CARBOXYLATE SYNTHASE"/>
    <property type="match status" value="1"/>
</dbReference>
<comment type="similarity">
    <text evidence="1">Belongs to the peptidase S33 family.</text>
</comment>
<dbReference type="AlphaFoldDB" id="A0A7G1KXV7"/>
<accession>A0A7G1KXV7</accession>
<dbReference type="Gene3D" id="3.40.50.1820">
    <property type="entry name" value="alpha/beta hydrolase"/>
    <property type="match status" value="1"/>
</dbReference>
<sequence length="491" mass="52736">MLTAGAATVSAVPAGADDPPAAALDRFYHQKLDWRPCDHPALDAAGAQCAGVVVPLDYSRPDGRTTTVAISRIAATDPARRRGIMLSNPGGPGSPGLAMMVTVRDRLTPDVRAQYDLIGMDPRGIGRSERVECALPLPTMLFSAGFDVFGYARDTALAAALATSCVAPDPDRARMSTTRNVARDMDVIRGALGESRTSYYGGSYGSYLGAVYMQMFGDRADRFVLDSGVDPDRYWIGMFQDMGATNEAALDDWAIWAARHDAEYHFGSTPAQVRAFVEELVHRAAAHPVVSEAYLIDEHTVPMMLLALLVNPKLNADLADALGIIEDGVSGRPVDMRRLKTKIAGAVPTEASGMAAVLCGDRAAPRDPAWYYRNIEAVRASQPVFGAFANNITACAFWPEPVEPPTEVHNAVPALLLGTVHDTRTAYPQTLALHRDLTASRLVTLAHTRIHGAFRVGLSPCVNDIVNTYLGTGTLPAADRTCEPDPAYFPE</sequence>
<dbReference type="PANTHER" id="PTHR43248:SF29">
    <property type="entry name" value="TRIPEPTIDYL AMINOPEPTIDASE"/>
    <property type="match status" value="1"/>
</dbReference>
<evidence type="ECO:0000256" key="2">
    <source>
        <dbReference type="ARBA" id="ARBA00022729"/>
    </source>
</evidence>
<evidence type="ECO:0000259" key="4">
    <source>
        <dbReference type="Pfam" id="PF00561"/>
    </source>
</evidence>
<dbReference type="InterPro" id="IPR051601">
    <property type="entry name" value="Serine_prot/Carboxylest_S33"/>
</dbReference>
<evidence type="ECO:0000313" key="6">
    <source>
        <dbReference type="EMBL" id="BCK59093.1"/>
    </source>
</evidence>
<proteinExistence type="inferred from homology"/>
<dbReference type="GO" id="GO:0016787">
    <property type="term" value="F:hydrolase activity"/>
    <property type="evidence" value="ECO:0007669"/>
    <property type="project" value="UniProtKB-KW"/>
</dbReference>
<feature type="domain" description="AB hydrolase-1" evidence="4">
    <location>
        <begin position="88"/>
        <end position="267"/>
    </location>
</feature>
<evidence type="ECO:0000256" key="3">
    <source>
        <dbReference type="ARBA" id="ARBA00022801"/>
    </source>
</evidence>
<evidence type="ECO:0000259" key="5">
    <source>
        <dbReference type="Pfam" id="PF08386"/>
    </source>
</evidence>
<dbReference type="InterPro" id="IPR000073">
    <property type="entry name" value="AB_hydrolase_1"/>
</dbReference>
<keyword evidence="3 6" id="KW-0378">Hydrolase</keyword>
<dbReference type="InterPro" id="IPR013595">
    <property type="entry name" value="Pept_S33_TAP-like_C"/>
</dbReference>
<gene>
    <name evidence="6" type="ORF">NWFMUON74_68650</name>
</gene>
<dbReference type="InterPro" id="IPR029058">
    <property type="entry name" value="AB_hydrolase_fold"/>
</dbReference>
<keyword evidence="2" id="KW-0732">Signal</keyword>
<dbReference type="Pfam" id="PF08386">
    <property type="entry name" value="Abhydrolase_4"/>
    <property type="match status" value="1"/>
</dbReference>
<reference evidence="6 7" key="1">
    <citation type="submission" date="2020-08" db="EMBL/GenBank/DDBJ databases">
        <title>Genome Sequencing of Nocardia wallacei strain FMUON74 and assembly.</title>
        <authorList>
            <person name="Toyokawa M."/>
            <person name="Uesaka K."/>
        </authorList>
    </citation>
    <scope>NUCLEOTIDE SEQUENCE [LARGE SCALE GENOMIC DNA]</scope>
    <source>
        <strain evidence="6 7">FMUON74</strain>
    </source>
</reference>
<keyword evidence="7" id="KW-1185">Reference proteome</keyword>
<evidence type="ECO:0000313" key="7">
    <source>
        <dbReference type="Proteomes" id="UP000516173"/>
    </source>
</evidence>
<organism evidence="6 7">
    <name type="scientific">Nocardia wallacei</name>
    <dbReference type="NCBI Taxonomy" id="480035"/>
    <lineage>
        <taxon>Bacteria</taxon>
        <taxon>Bacillati</taxon>
        <taxon>Actinomycetota</taxon>
        <taxon>Actinomycetes</taxon>
        <taxon>Mycobacteriales</taxon>
        <taxon>Nocardiaceae</taxon>
        <taxon>Nocardia</taxon>
    </lineage>
</organism>
<dbReference type="Pfam" id="PF00561">
    <property type="entry name" value="Abhydrolase_1"/>
    <property type="match status" value="1"/>
</dbReference>
<protein>
    <submittedName>
        <fullName evidence="6">Alpha/beta hydrolase</fullName>
    </submittedName>
</protein>
<evidence type="ECO:0000256" key="1">
    <source>
        <dbReference type="ARBA" id="ARBA00010088"/>
    </source>
</evidence>
<dbReference type="EMBL" id="AP023396">
    <property type="protein sequence ID" value="BCK59093.1"/>
    <property type="molecule type" value="Genomic_DNA"/>
</dbReference>
<name>A0A7G1KXV7_9NOCA</name>
<dbReference type="Proteomes" id="UP000516173">
    <property type="component" value="Chromosome"/>
</dbReference>
<dbReference type="KEGG" id="nwl:NWFMUON74_68650"/>
<feature type="domain" description="Peptidase S33 tripeptidyl aminopeptidase-like C-terminal" evidence="5">
    <location>
        <begin position="383"/>
        <end position="482"/>
    </location>
</feature>
<dbReference type="SUPFAM" id="SSF53474">
    <property type="entry name" value="alpha/beta-Hydrolases"/>
    <property type="match status" value="1"/>
</dbReference>